<gene>
    <name evidence="2" type="ORF">B1A74_06000</name>
</gene>
<organism evidence="2 3">
    <name type="scientific">Thioalkalivibrio halophilus</name>
    <dbReference type="NCBI Taxonomy" id="252474"/>
    <lineage>
        <taxon>Bacteria</taxon>
        <taxon>Pseudomonadati</taxon>
        <taxon>Pseudomonadota</taxon>
        <taxon>Gammaproteobacteria</taxon>
        <taxon>Chromatiales</taxon>
        <taxon>Ectothiorhodospiraceae</taxon>
        <taxon>Thioalkalivibrio</taxon>
    </lineage>
</organism>
<protein>
    <submittedName>
        <fullName evidence="2">Plasmid stabilization system</fullName>
    </submittedName>
</protein>
<proteinExistence type="predicted"/>
<feature type="region of interest" description="Disordered" evidence="1">
    <location>
        <begin position="1"/>
        <end position="20"/>
    </location>
</feature>
<dbReference type="SUPFAM" id="SSF143011">
    <property type="entry name" value="RelE-like"/>
    <property type="match status" value="1"/>
</dbReference>
<name>A0A1V2ZZB2_9GAMM</name>
<evidence type="ECO:0000313" key="3">
    <source>
        <dbReference type="Proteomes" id="UP000189177"/>
    </source>
</evidence>
<evidence type="ECO:0000256" key="1">
    <source>
        <dbReference type="SAM" id="MobiDB-lite"/>
    </source>
</evidence>
<keyword evidence="3" id="KW-1185">Reference proteome</keyword>
<evidence type="ECO:0000313" key="2">
    <source>
        <dbReference type="EMBL" id="OOC10415.1"/>
    </source>
</evidence>
<comment type="caution">
    <text evidence="2">The sequence shown here is derived from an EMBL/GenBank/DDBJ whole genome shotgun (WGS) entry which is preliminary data.</text>
</comment>
<reference evidence="2 3" key="1">
    <citation type="submission" date="2017-02" db="EMBL/GenBank/DDBJ databases">
        <title>Genomic diversity within the haloalkaliphilic genus Thioalkalivibrio.</title>
        <authorList>
            <person name="Ahn A.-C."/>
            <person name="Meier-Kolthoff J."/>
            <person name="Overmars L."/>
            <person name="Richter M."/>
            <person name="Woyke T."/>
            <person name="Sorokin D.Y."/>
            <person name="Muyzer G."/>
        </authorList>
    </citation>
    <scope>NUCLEOTIDE SEQUENCE [LARGE SCALE GENOMIC DNA]</scope>
    <source>
        <strain evidence="2 3">HL17</strain>
    </source>
</reference>
<dbReference type="OrthoDB" id="5570653at2"/>
<dbReference type="InterPro" id="IPR035093">
    <property type="entry name" value="RelE/ParE_toxin_dom_sf"/>
</dbReference>
<dbReference type="STRING" id="252474.B1A74_06000"/>
<dbReference type="EMBL" id="MUZR01000017">
    <property type="protein sequence ID" value="OOC10415.1"/>
    <property type="molecule type" value="Genomic_DNA"/>
</dbReference>
<dbReference type="Proteomes" id="UP000189177">
    <property type="component" value="Unassembled WGS sequence"/>
</dbReference>
<sequence>MTGALSRLARDPDEPGLDVRPLQGREGYRLRIGRWRVLFRRQDDDLVILVLDAGARGGIYK</sequence>
<dbReference type="Gene3D" id="3.30.2310.20">
    <property type="entry name" value="RelE-like"/>
    <property type="match status" value="1"/>
</dbReference>
<dbReference type="AlphaFoldDB" id="A0A1V2ZZB2"/>
<accession>A0A1V2ZZB2</accession>